<reference evidence="1" key="1">
    <citation type="journal article" date="2020" name="Stud. Mycol.">
        <title>101 Dothideomycetes genomes: a test case for predicting lifestyles and emergence of pathogens.</title>
        <authorList>
            <person name="Haridas S."/>
            <person name="Albert R."/>
            <person name="Binder M."/>
            <person name="Bloem J."/>
            <person name="Labutti K."/>
            <person name="Salamov A."/>
            <person name="Andreopoulos B."/>
            <person name="Baker S."/>
            <person name="Barry K."/>
            <person name="Bills G."/>
            <person name="Bluhm B."/>
            <person name="Cannon C."/>
            <person name="Castanera R."/>
            <person name="Culley D."/>
            <person name="Daum C."/>
            <person name="Ezra D."/>
            <person name="Gonzalez J."/>
            <person name="Henrissat B."/>
            <person name="Kuo A."/>
            <person name="Liang C."/>
            <person name="Lipzen A."/>
            <person name="Lutzoni F."/>
            <person name="Magnuson J."/>
            <person name="Mondo S."/>
            <person name="Nolan M."/>
            <person name="Ohm R."/>
            <person name="Pangilinan J."/>
            <person name="Park H.-J."/>
            <person name="Ramirez L."/>
            <person name="Alfaro M."/>
            <person name="Sun H."/>
            <person name="Tritt A."/>
            <person name="Yoshinaga Y."/>
            <person name="Zwiers L.-H."/>
            <person name="Turgeon B."/>
            <person name="Goodwin S."/>
            <person name="Spatafora J."/>
            <person name="Crous P."/>
            <person name="Grigoriev I."/>
        </authorList>
    </citation>
    <scope>NUCLEOTIDE SEQUENCE</scope>
    <source>
        <strain evidence="1">ATCC 200398</strain>
    </source>
</reference>
<dbReference type="EMBL" id="MU003493">
    <property type="protein sequence ID" value="KAF2477344.1"/>
    <property type="molecule type" value="Genomic_DNA"/>
</dbReference>
<evidence type="ECO:0000313" key="1">
    <source>
        <dbReference type="EMBL" id="KAF2477344.1"/>
    </source>
</evidence>
<dbReference type="Proteomes" id="UP000799755">
    <property type="component" value="Unassembled WGS sequence"/>
</dbReference>
<evidence type="ECO:0000313" key="2">
    <source>
        <dbReference type="Proteomes" id="UP000799755"/>
    </source>
</evidence>
<accession>A0ACB6RDL8</accession>
<keyword evidence="2" id="KW-1185">Reference proteome</keyword>
<proteinExistence type="predicted"/>
<sequence length="194" mass="21419">MVSSTDSTESKLSEKDRSVFFACQDSCLYTKHRSYDLQTGQVRPYWPTSELVLTAAIVASIKTVFALLTTMSMSDVRTVTVYGWTSVTPPVVLHSLARLEQGSLMNQSEDTEVTEAAQLPAQVKQDRLTRPPYCRLRANHDPPLRRTVHPAVGPFYPSYPIRNTIDPRCNGAGKTMGPNAVGIHSEAYGSAWGL</sequence>
<gene>
    <name evidence="1" type="ORF">BDR25DRAFT_349273</name>
</gene>
<comment type="caution">
    <text evidence="1">The sequence shown here is derived from an EMBL/GenBank/DDBJ whole genome shotgun (WGS) entry which is preliminary data.</text>
</comment>
<name>A0ACB6RDL8_9PLEO</name>
<organism evidence="1 2">
    <name type="scientific">Lindgomyces ingoldianus</name>
    <dbReference type="NCBI Taxonomy" id="673940"/>
    <lineage>
        <taxon>Eukaryota</taxon>
        <taxon>Fungi</taxon>
        <taxon>Dikarya</taxon>
        <taxon>Ascomycota</taxon>
        <taxon>Pezizomycotina</taxon>
        <taxon>Dothideomycetes</taxon>
        <taxon>Pleosporomycetidae</taxon>
        <taxon>Pleosporales</taxon>
        <taxon>Lindgomycetaceae</taxon>
        <taxon>Lindgomyces</taxon>
    </lineage>
</organism>
<protein>
    <submittedName>
        <fullName evidence="1">Uncharacterized protein</fullName>
    </submittedName>
</protein>